<dbReference type="Proteomes" id="UP000811844">
    <property type="component" value="Unassembled WGS sequence"/>
</dbReference>
<accession>A0ABS5I2K9</accession>
<dbReference type="RefSeq" id="WP_153662833.1">
    <property type="nucleotide sequence ID" value="NZ_JAAIKR010000008.1"/>
</dbReference>
<dbReference type="Gene3D" id="3.30.450.40">
    <property type="match status" value="1"/>
</dbReference>
<gene>
    <name evidence="2" type="ORF">G3R48_09785</name>
</gene>
<dbReference type="EMBL" id="JAAIKR010000008">
    <property type="protein sequence ID" value="MBR9728263.1"/>
    <property type="molecule type" value="Genomic_DNA"/>
</dbReference>
<dbReference type="PANTHER" id="PTHR33525:SF3">
    <property type="entry name" value="RIBONUCLEASE Y"/>
    <property type="match status" value="1"/>
</dbReference>
<evidence type="ECO:0000259" key="1">
    <source>
        <dbReference type="PROSITE" id="PS51833"/>
    </source>
</evidence>
<name>A0ABS5I2K9_9GAMM</name>
<dbReference type="Pfam" id="PF01590">
    <property type="entry name" value="GAF"/>
    <property type="match status" value="1"/>
</dbReference>
<dbReference type="PROSITE" id="PS51833">
    <property type="entry name" value="HDOD"/>
    <property type="match status" value="1"/>
</dbReference>
<dbReference type="InterPro" id="IPR052340">
    <property type="entry name" value="RNase_Y/CdgJ"/>
</dbReference>
<dbReference type="InterPro" id="IPR013976">
    <property type="entry name" value="HDOD"/>
</dbReference>
<dbReference type="SUPFAM" id="SSF109604">
    <property type="entry name" value="HD-domain/PDEase-like"/>
    <property type="match status" value="1"/>
</dbReference>
<dbReference type="SUPFAM" id="SSF55781">
    <property type="entry name" value="GAF domain-like"/>
    <property type="match status" value="1"/>
</dbReference>
<sequence>MKSLTKQQKGIDYWTKRVSSREIPALCSTVKDLEKLAKDDVSSLAKLGRSVMHDNALTSRILRVANSAIYNKGNSKVSTVSRAAVVLGFDSIRNICITAKMLSSLLASKNLSQSVYQRLLKLMAQSFQAAMLARMMLSDHDDGLKEEAFIASLLYRIGEVAFWSVGDAHSDKLDKLLDEVDETAVYATIKSELGISFNQLSQGVARSWGLGELLVKSLTTPSERTPEIRSIYLADQLAELVSGDNIDKDKLSLFIAQAAENLDISTESFTAKFIECNKQTQKLAEAYGANEMLAFIPDAKDAIDRISHNEHPLSTHNPPNLTLQLTKIRQLTNTIVNKTDFNEVMKVALEGMLKGVGVDRCGVLLLSRDHLFLQPRVVLGEGKEALKQQLHIRLDNPSSAFTQCVRVKQPMNINVSNIESVLNHVGDNVAEQLSTYGFMIAPLVVDNKILGIFYADRYFAKQEFDLVDFESFCHLAQLANLGFTTSMH</sequence>
<dbReference type="PANTHER" id="PTHR33525">
    <property type="match status" value="1"/>
</dbReference>
<dbReference type="Gene3D" id="1.10.3210.10">
    <property type="entry name" value="Hypothetical protein af1432"/>
    <property type="match status" value="1"/>
</dbReference>
<proteinExistence type="predicted"/>
<dbReference type="InterPro" id="IPR029016">
    <property type="entry name" value="GAF-like_dom_sf"/>
</dbReference>
<comment type="caution">
    <text evidence="2">The sequence shown here is derived from an EMBL/GenBank/DDBJ whole genome shotgun (WGS) entry which is preliminary data.</text>
</comment>
<evidence type="ECO:0000313" key="3">
    <source>
        <dbReference type="Proteomes" id="UP000811844"/>
    </source>
</evidence>
<dbReference type="InterPro" id="IPR003018">
    <property type="entry name" value="GAF"/>
</dbReference>
<reference evidence="2 3" key="1">
    <citation type="submission" date="2020-02" db="EMBL/GenBank/DDBJ databases">
        <title>Shewanella WXL01 sp. nov., a marine bacterium isolated from green algae in Luhuitou Fringing Reef (Northern South China Sea).</title>
        <authorList>
            <person name="Wang X."/>
        </authorList>
    </citation>
    <scope>NUCLEOTIDE SEQUENCE [LARGE SCALE GENOMIC DNA]</scope>
    <source>
        <strain evidence="2 3">MCCC 1A01895</strain>
    </source>
</reference>
<protein>
    <submittedName>
        <fullName evidence="2">HDOD domain-containing protein</fullName>
    </submittedName>
</protein>
<organism evidence="2 3">
    <name type="scientific">Shewanella intestini</name>
    <dbReference type="NCBI Taxonomy" id="2017544"/>
    <lineage>
        <taxon>Bacteria</taxon>
        <taxon>Pseudomonadati</taxon>
        <taxon>Pseudomonadota</taxon>
        <taxon>Gammaproteobacteria</taxon>
        <taxon>Alteromonadales</taxon>
        <taxon>Shewanellaceae</taxon>
        <taxon>Shewanella</taxon>
    </lineage>
</organism>
<dbReference type="Pfam" id="PF08668">
    <property type="entry name" value="HDOD"/>
    <property type="match status" value="1"/>
</dbReference>
<evidence type="ECO:0000313" key="2">
    <source>
        <dbReference type="EMBL" id="MBR9728263.1"/>
    </source>
</evidence>
<keyword evidence="3" id="KW-1185">Reference proteome</keyword>
<feature type="domain" description="HDOD" evidence="1">
    <location>
        <begin position="23"/>
        <end position="224"/>
    </location>
</feature>